<evidence type="ECO:0000256" key="10">
    <source>
        <dbReference type="ARBA" id="ARBA00023034"/>
    </source>
</evidence>
<keyword evidence="14" id="KW-0449">Lipoprotein</keyword>
<evidence type="ECO:0000259" key="21">
    <source>
        <dbReference type="PROSITE" id="PS50892"/>
    </source>
</evidence>
<dbReference type="GO" id="GO:0015031">
    <property type="term" value="P:protein transport"/>
    <property type="evidence" value="ECO:0007669"/>
    <property type="project" value="UniProtKB-KW"/>
</dbReference>
<evidence type="ECO:0000256" key="4">
    <source>
        <dbReference type="ARBA" id="ARBA00022448"/>
    </source>
</evidence>
<evidence type="ECO:0000256" key="2">
    <source>
        <dbReference type="ARBA" id="ARBA00004514"/>
    </source>
</evidence>
<keyword evidence="16" id="KW-0968">Cytoplasmic vesicle</keyword>
<dbReference type="EnsemblMetazoa" id="AAEL017562-RB">
    <property type="protein sequence ID" value="AAEL017562-PB"/>
    <property type="gene ID" value="AAEL017562"/>
</dbReference>
<keyword evidence="13" id="KW-0564">Palmitate</keyword>
<keyword evidence="8" id="KW-0931">ER-Golgi transport</keyword>
<dbReference type="VEuPathDB" id="VectorBase:AAEL017562"/>
<evidence type="ECO:0000256" key="16">
    <source>
        <dbReference type="ARBA" id="ARBA00023329"/>
    </source>
</evidence>
<keyword evidence="6" id="KW-0963">Cytoplasm</keyword>
<dbReference type="CDD" id="cd15867">
    <property type="entry name" value="R-SNARE_YKT6"/>
    <property type="match status" value="1"/>
</dbReference>
<dbReference type="Pfam" id="PF00957">
    <property type="entry name" value="Synaptobrevin"/>
    <property type="match status" value="1"/>
</dbReference>
<dbReference type="Gene3D" id="3.30.450.50">
    <property type="entry name" value="Longin domain"/>
    <property type="match status" value="1"/>
</dbReference>
<dbReference type="GO" id="GO:0006888">
    <property type="term" value="P:endoplasmic reticulum to Golgi vesicle-mediated transport"/>
    <property type="evidence" value="ECO:0007669"/>
    <property type="project" value="TreeGrafter"/>
</dbReference>
<evidence type="ECO:0000256" key="3">
    <source>
        <dbReference type="ARBA" id="ARBA00008025"/>
    </source>
</evidence>
<keyword evidence="15" id="KW-0636">Prenylation</keyword>
<dbReference type="PROSITE" id="PS50892">
    <property type="entry name" value="V_SNARE"/>
    <property type="match status" value="1"/>
</dbReference>
<reference evidence="22 23" key="1">
    <citation type="submission" date="2017-06" db="EMBL/GenBank/DDBJ databases">
        <title>Aedes aegypti genome working group (AGWG) sequencing and assembly.</title>
        <authorList>
            <consortium name="Aedes aegypti Genome Working Group (AGWG)"/>
            <person name="Matthews B.J."/>
        </authorList>
    </citation>
    <scope>NUCLEOTIDE SEQUENCE [LARGE SCALE GENOMIC DNA]</scope>
    <source>
        <strain evidence="22 23">LVP_AGWG</strain>
    </source>
</reference>
<dbReference type="InterPro" id="IPR045848">
    <property type="entry name" value="R-SNARE_YKT6"/>
</dbReference>
<feature type="domain" description="Longin" evidence="20">
    <location>
        <begin position="9"/>
        <end position="125"/>
    </location>
</feature>
<keyword evidence="10" id="KW-0333">Golgi apparatus</keyword>
<dbReference type="OrthoDB" id="27923at2759"/>
<evidence type="ECO:0000256" key="15">
    <source>
        <dbReference type="ARBA" id="ARBA00023289"/>
    </source>
</evidence>
<dbReference type="GO" id="GO:0005829">
    <property type="term" value="C:cytosol"/>
    <property type="evidence" value="ECO:0007669"/>
    <property type="project" value="UniProtKB-SubCell"/>
</dbReference>
<comment type="subcellular location">
    <subcellularLocation>
        <location evidence="2">Cytoplasm</location>
        <location evidence="2">Cytosol</location>
    </subcellularLocation>
    <subcellularLocation>
        <location evidence="18">Cytoplasmic vesicle membrane</location>
        <topology evidence="18">Lipid-anchor</topology>
        <orientation evidence="18">Cytoplasmic side</orientation>
    </subcellularLocation>
    <subcellularLocation>
        <location evidence="1">Golgi apparatus membrane</location>
        <topology evidence="1">Lipid-anchor</topology>
        <orientation evidence="1">Cytoplasmic side</orientation>
    </subcellularLocation>
</comment>
<evidence type="ECO:0000256" key="14">
    <source>
        <dbReference type="ARBA" id="ARBA00023288"/>
    </source>
</evidence>
<dbReference type="Pfam" id="PF13774">
    <property type="entry name" value="Longin"/>
    <property type="match status" value="1"/>
</dbReference>
<dbReference type="FunFam" id="1.20.5.110:FF:000020">
    <property type="entry name" value="synaptobrevin homolog YKT6"/>
    <property type="match status" value="1"/>
</dbReference>
<dbReference type="PANTHER" id="PTHR45806:SF1">
    <property type="entry name" value="SYNAPTOBREVIN HOMOLOG YKT6"/>
    <property type="match status" value="1"/>
</dbReference>
<dbReference type="FunFam" id="3.30.450.50:FF:000013">
    <property type="entry name" value="Synaptobrevin homolog YKT6"/>
    <property type="match status" value="1"/>
</dbReference>
<accession>A0A1S4G6N8</accession>
<evidence type="ECO:0000256" key="7">
    <source>
        <dbReference type="ARBA" id="ARBA00022679"/>
    </source>
</evidence>
<dbReference type="SMART" id="SM01270">
    <property type="entry name" value="Longin"/>
    <property type="match status" value="1"/>
</dbReference>
<dbReference type="GO" id="GO:0016740">
    <property type="term" value="F:transferase activity"/>
    <property type="evidence" value="ECO:0007669"/>
    <property type="project" value="UniProtKB-KW"/>
</dbReference>
<evidence type="ECO:0000313" key="22">
    <source>
        <dbReference type="EnsemblMetazoa" id="AAEL017562-PB"/>
    </source>
</evidence>
<evidence type="ECO:0000256" key="9">
    <source>
        <dbReference type="ARBA" id="ARBA00022927"/>
    </source>
</evidence>
<comment type="function">
    <text evidence="17">Vesicular soluble NSF attachment protein receptor (v-SNARE) mediating vesicle docking and fusion to a specific acceptor cellular compartment. Functions in endoplasmic reticulum to Golgi transport; as part of a SNARE complex composed of GOSR1, GOSR2 and STX5. Functions in early/recycling endosome to TGN transport; as part of a SNARE complex composed of BET1L, GOSR1 and STX5. Has a S-palmitoyl transferase activity.</text>
</comment>
<name>A0A1S4G6N8_AEDAE</name>
<feature type="domain" description="V-SNARE coiled-coil homology" evidence="21">
    <location>
        <begin position="139"/>
        <end position="199"/>
    </location>
</feature>
<dbReference type="PANTHER" id="PTHR45806">
    <property type="entry name" value="SYNAPTOBREVIN HOMOLOG YKT6"/>
    <property type="match status" value="1"/>
</dbReference>
<dbReference type="CDD" id="cd14824">
    <property type="entry name" value="Longin"/>
    <property type="match status" value="1"/>
</dbReference>
<dbReference type="InterPro" id="IPR011012">
    <property type="entry name" value="Longin-like_dom_sf"/>
</dbReference>
<evidence type="ECO:0000256" key="11">
    <source>
        <dbReference type="ARBA" id="ARBA00023054"/>
    </source>
</evidence>
<reference evidence="22" key="2">
    <citation type="submission" date="2025-05" db="UniProtKB">
        <authorList>
            <consortium name="EnsemblMetazoa"/>
        </authorList>
    </citation>
    <scope>IDENTIFICATION</scope>
    <source>
        <strain evidence="22">LVP_AGWG</strain>
    </source>
</reference>
<dbReference type="Proteomes" id="UP000008820">
    <property type="component" value="Chromosome 1"/>
</dbReference>
<dbReference type="SUPFAM" id="SSF58038">
    <property type="entry name" value="SNARE fusion complex"/>
    <property type="match status" value="1"/>
</dbReference>
<dbReference type="SUPFAM" id="SSF64356">
    <property type="entry name" value="SNARE-like"/>
    <property type="match status" value="1"/>
</dbReference>
<keyword evidence="5" id="KW-0488">Methylation</keyword>
<keyword evidence="4" id="KW-0813">Transport</keyword>
<dbReference type="InterPro" id="IPR010908">
    <property type="entry name" value="Longin_dom"/>
</dbReference>
<evidence type="ECO:0000256" key="1">
    <source>
        <dbReference type="ARBA" id="ARBA00004444"/>
    </source>
</evidence>
<evidence type="ECO:0000256" key="19">
    <source>
        <dbReference type="PROSITE-ProRule" id="PRU00290"/>
    </source>
</evidence>
<dbReference type="GO" id="GO:0000139">
    <property type="term" value="C:Golgi membrane"/>
    <property type="evidence" value="ECO:0007669"/>
    <property type="project" value="UniProtKB-SubCell"/>
</dbReference>
<keyword evidence="23" id="KW-1185">Reference proteome</keyword>
<proteinExistence type="inferred from homology"/>
<dbReference type="AlphaFoldDB" id="A0A1S4G6N8"/>
<keyword evidence="7" id="KW-0808">Transferase</keyword>
<evidence type="ECO:0000256" key="18">
    <source>
        <dbReference type="ARBA" id="ARBA00025701"/>
    </source>
</evidence>
<evidence type="ECO:0000256" key="8">
    <source>
        <dbReference type="ARBA" id="ARBA00022892"/>
    </source>
</evidence>
<dbReference type="Gene3D" id="1.20.5.110">
    <property type="match status" value="1"/>
</dbReference>
<gene>
    <name evidence="22" type="primary">23687982</name>
</gene>
<evidence type="ECO:0000256" key="6">
    <source>
        <dbReference type="ARBA" id="ARBA00022490"/>
    </source>
</evidence>
<dbReference type="GO" id="GO:0030659">
    <property type="term" value="C:cytoplasmic vesicle membrane"/>
    <property type="evidence" value="ECO:0007669"/>
    <property type="project" value="UniProtKB-SubCell"/>
</dbReference>
<dbReference type="GO" id="GO:0005484">
    <property type="term" value="F:SNAP receptor activity"/>
    <property type="evidence" value="ECO:0007669"/>
    <property type="project" value="TreeGrafter"/>
</dbReference>
<evidence type="ECO:0000256" key="5">
    <source>
        <dbReference type="ARBA" id="ARBA00022481"/>
    </source>
</evidence>
<protein>
    <submittedName>
        <fullName evidence="22">Uncharacterized protein</fullName>
    </submittedName>
</protein>
<evidence type="ECO:0000256" key="17">
    <source>
        <dbReference type="ARBA" id="ARBA00025256"/>
    </source>
</evidence>
<dbReference type="PROSITE" id="PS50859">
    <property type="entry name" value="LONGIN"/>
    <property type="match status" value="1"/>
</dbReference>
<keyword evidence="11 19" id="KW-0175">Coiled coil</keyword>
<evidence type="ECO:0000259" key="20">
    <source>
        <dbReference type="PROSITE" id="PS50859"/>
    </source>
</evidence>
<dbReference type="InterPro" id="IPR042855">
    <property type="entry name" value="V_SNARE_CC"/>
</dbReference>
<evidence type="ECO:0000313" key="23">
    <source>
        <dbReference type="Proteomes" id="UP000008820"/>
    </source>
</evidence>
<keyword evidence="9" id="KW-0653">Protein transport</keyword>
<sequence length="199" mass="22538">MVKLYAVSVFYKAPNEARLLKSAYDLQSFSFFQRGSVQEFISFASKTLIERTQAAARQSVKQDVYMCHVYVRADNLGAVLISDHEYPHRVAHTLLTKVLDDFNAKVGKDQWPSGSESSIDFSTLPATLSKYQDPREADALTKMQEDLDETKIILRNTIEAVLERGEKLDDLVFKSEELSIQSKAFYKTAKKTNSCCNFG</sequence>
<dbReference type="EnsemblMetazoa" id="AAEL017562-RA">
    <property type="protein sequence ID" value="AAEL017562-PA"/>
    <property type="gene ID" value="AAEL017562"/>
</dbReference>
<evidence type="ECO:0000256" key="13">
    <source>
        <dbReference type="ARBA" id="ARBA00023139"/>
    </source>
</evidence>
<organism evidence="22 23">
    <name type="scientific">Aedes aegypti</name>
    <name type="common">Yellowfever mosquito</name>
    <name type="synonym">Culex aegypti</name>
    <dbReference type="NCBI Taxonomy" id="7159"/>
    <lineage>
        <taxon>Eukaryota</taxon>
        <taxon>Metazoa</taxon>
        <taxon>Ecdysozoa</taxon>
        <taxon>Arthropoda</taxon>
        <taxon>Hexapoda</taxon>
        <taxon>Insecta</taxon>
        <taxon>Pterygota</taxon>
        <taxon>Neoptera</taxon>
        <taxon>Endopterygota</taxon>
        <taxon>Diptera</taxon>
        <taxon>Nematocera</taxon>
        <taxon>Culicoidea</taxon>
        <taxon>Culicidae</taxon>
        <taxon>Culicinae</taxon>
        <taxon>Aedini</taxon>
        <taxon>Aedes</taxon>
        <taxon>Stegomyia</taxon>
    </lineage>
</organism>
<keyword evidence="12" id="KW-0472">Membrane</keyword>
<comment type="similarity">
    <text evidence="3">Belongs to the synaptobrevin family.</text>
</comment>
<evidence type="ECO:0000256" key="12">
    <source>
        <dbReference type="ARBA" id="ARBA00023136"/>
    </source>
</evidence>